<organism evidence="1 2">
    <name type="scientific">Actinospica durhamensis</name>
    <dbReference type="NCBI Taxonomy" id="1508375"/>
    <lineage>
        <taxon>Bacteria</taxon>
        <taxon>Bacillati</taxon>
        <taxon>Actinomycetota</taxon>
        <taxon>Actinomycetes</taxon>
        <taxon>Catenulisporales</taxon>
        <taxon>Actinospicaceae</taxon>
        <taxon>Actinospica</taxon>
    </lineage>
</organism>
<dbReference type="RefSeq" id="WP_212533938.1">
    <property type="nucleotide sequence ID" value="NZ_JAGSOG010000468.1"/>
</dbReference>
<sequence>MSGTGVLQAAVARSCFSLVRLVPLLEALGSPLAGSVRDVATCRLAGDPARNASLIELSDYLEASRWESGTADDARGLEFRIAFLGLTASGAGDPAWGASPEGVLVNALGLWRTVDGGMDRTSVDGERASRVGEFEGREAQWQGRERSAFADEEVTRSAVAEYVEALADDHEMSRAELTRVVAACGWESGGPCALGCDWPVCTAREPNCVEGRRWRQQSLGARLRRKHGATTQKWYLEVLYYEERADGVWEELLEISPEGHELRKIVKTPRGTDAADVRQVAGDACRLNKGSVLSFEVISSRSDLAATEISAADFEHRWLSARSPS</sequence>
<reference evidence="1" key="1">
    <citation type="submission" date="2021-04" db="EMBL/GenBank/DDBJ databases">
        <title>Genome based classification of Actinospica acidithermotolerans sp. nov., an actinobacterium isolated from an Indonesian hot spring.</title>
        <authorList>
            <person name="Kusuma A.B."/>
            <person name="Putra K.E."/>
            <person name="Nafisah S."/>
            <person name="Loh J."/>
            <person name="Nouioui I."/>
            <person name="Goodfellow M."/>
        </authorList>
    </citation>
    <scope>NUCLEOTIDE SEQUENCE</scope>
    <source>
        <strain evidence="1">CSCA 57</strain>
    </source>
</reference>
<evidence type="ECO:0000313" key="2">
    <source>
        <dbReference type="Proteomes" id="UP000675781"/>
    </source>
</evidence>
<comment type="caution">
    <text evidence="1">The sequence shown here is derived from an EMBL/GenBank/DDBJ whole genome shotgun (WGS) entry which is preliminary data.</text>
</comment>
<name>A0A941EWK4_9ACTN</name>
<protein>
    <submittedName>
        <fullName evidence="1">Uncharacterized protein</fullName>
    </submittedName>
</protein>
<dbReference type="Proteomes" id="UP000675781">
    <property type="component" value="Unassembled WGS sequence"/>
</dbReference>
<evidence type="ECO:0000313" key="1">
    <source>
        <dbReference type="EMBL" id="MBR7839507.1"/>
    </source>
</evidence>
<accession>A0A941EWK4</accession>
<keyword evidence="2" id="KW-1185">Reference proteome</keyword>
<dbReference type="AlphaFoldDB" id="A0A941EWK4"/>
<dbReference type="EMBL" id="JAGSOG010000468">
    <property type="protein sequence ID" value="MBR7839507.1"/>
    <property type="molecule type" value="Genomic_DNA"/>
</dbReference>
<gene>
    <name evidence="1" type="ORF">KDL01_40000</name>
</gene>
<proteinExistence type="predicted"/>